<dbReference type="AlphaFoldDB" id="A0A6B8RG99"/>
<name>A0A6B8RG99_9BACL</name>
<evidence type="ECO:0000313" key="2">
    <source>
        <dbReference type="Proteomes" id="UP000426246"/>
    </source>
</evidence>
<reference evidence="2" key="1">
    <citation type="submission" date="2018-11" db="EMBL/GenBank/DDBJ databases">
        <title>Complete genome sequence of Paenibacillus sp. ML311-T8.</title>
        <authorList>
            <person name="Nam Y.-D."/>
            <person name="Kang J."/>
            <person name="Chung W.-H."/>
            <person name="Park Y.S."/>
        </authorList>
    </citation>
    <scope>NUCLEOTIDE SEQUENCE [LARGE SCALE GENOMIC DNA]</scope>
    <source>
        <strain evidence="2">ML311-T8</strain>
    </source>
</reference>
<keyword evidence="2" id="KW-1185">Reference proteome</keyword>
<dbReference type="KEGG" id="ppsc:EHS13_08770"/>
<dbReference type="InterPro" id="IPR009229">
    <property type="entry name" value="AgrD"/>
</dbReference>
<gene>
    <name evidence="1" type="ORF">EHS13_08770</name>
</gene>
<dbReference type="RefSeq" id="WP_155699980.1">
    <property type="nucleotide sequence ID" value="NZ_CP034235.1"/>
</dbReference>
<organism evidence="1 2">
    <name type="scientific">Paenibacillus psychroresistens</name>
    <dbReference type="NCBI Taxonomy" id="1778678"/>
    <lineage>
        <taxon>Bacteria</taxon>
        <taxon>Bacillati</taxon>
        <taxon>Bacillota</taxon>
        <taxon>Bacilli</taxon>
        <taxon>Bacillales</taxon>
        <taxon>Paenibacillaceae</taxon>
        <taxon>Paenibacillus</taxon>
    </lineage>
</organism>
<dbReference type="NCBIfam" id="TIGR04223">
    <property type="entry name" value="quorum_AgrD"/>
    <property type="match status" value="1"/>
</dbReference>
<dbReference type="OrthoDB" id="2660334at2"/>
<proteinExistence type="predicted"/>
<protein>
    <submittedName>
        <fullName evidence="1">Cyclic lactone autoinducer peptide</fullName>
    </submittedName>
</protein>
<dbReference type="EMBL" id="CP034235">
    <property type="protein sequence ID" value="QGQ94967.1"/>
    <property type="molecule type" value="Genomic_DNA"/>
</dbReference>
<sequence>MKKKLAFYASSSLVLIASFVVSVASPWWTHSPEVPTELLKK</sequence>
<dbReference type="Proteomes" id="UP000426246">
    <property type="component" value="Chromosome"/>
</dbReference>
<evidence type="ECO:0000313" key="1">
    <source>
        <dbReference type="EMBL" id="QGQ94967.1"/>
    </source>
</evidence>
<accession>A0A6B8RG99</accession>